<gene>
    <name evidence="1" type="ORF">S12H4_29441</name>
</gene>
<protein>
    <submittedName>
        <fullName evidence="1">Uncharacterized protein</fullName>
    </submittedName>
</protein>
<name>X1U1H1_9ZZZZ</name>
<evidence type="ECO:0000313" key="1">
    <source>
        <dbReference type="EMBL" id="GAI97451.1"/>
    </source>
</evidence>
<reference evidence="1" key="1">
    <citation type="journal article" date="2014" name="Front. Microbiol.">
        <title>High frequency of phylogenetically diverse reductive dehalogenase-homologous genes in deep subseafloor sedimentary metagenomes.</title>
        <authorList>
            <person name="Kawai M."/>
            <person name="Futagami T."/>
            <person name="Toyoda A."/>
            <person name="Takaki Y."/>
            <person name="Nishi S."/>
            <person name="Hori S."/>
            <person name="Arai W."/>
            <person name="Tsubouchi T."/>
            <person name="Morono Y."/>
            <person name="Uchiyama I."/>
            <person name="Ito T."/>
            <person name="Fujiyama A."/>
            <person name="Inagaki F."/>
            <person name="Takami H."/>
        </authorList>
    </citation>
    <scope>NUCLEOTIDE SEQUENCE</scope>
    <source>
        <strain evidence="1">Expedition CK06-06</strain>
    </source>
</reference>
<accession>X1U1H1</accession>
<sequence length="39" mass="4580">MLLYDEATQMPIVPRASISEKGILNYIEKHPFFDSQFYS</sequence>
<dbReference type="AlphaFoldDB" id="X1U1H1"/>
<comment type="caution">
    <text evidence="1">The sequence shown here is derived from an EMBL/GenBank/DDBJ whole genome shotgun (WGS) entry which is preliminary data.</text>
</comment>
<dbReference type="EMBL" id="BARW01016984">
    <property type="protein sequence ID" value="GAI97451.1"/>
    <property type="molecule type" value="Genomic_DNA"/>
</dbReference>
<organism evidence="1">
    <name type="scientific">marine sediment metagenome</name>
    <dbReference type="NCBI Taxonomy" id="412755"/>
    <lineage>
        <taxon>unclassified sequences</taxon>
        <taxon>metagenomes</taxon>
        <taxon>ecological metagenomes</taxon>
    </lineage>
</organism>
<proteinExistence type="predicted"/>